<protein>
    <submittedName>
        <fullName evidence="3">Uncharacterized protein</fullName>
    </submittedName>
</protein>
<dbReference type="Pfam" id="PF10442">
    <property type="entry name" value="FIST_C"/>
    <property type="match status" value="1"/>
</dbReference>
<dbReference type="eggNOG" id="COG3287">
    <property type="taxonomic scope" value="Bacteria"/>
</dbReference>
<feature type="domain" description="FIST C-domain" evidence="2">
    <location>
        <begin position="233"/>
        <end position="369"/>
    </location>
</feature>
<dbReference type="InterPro" id="IPR019494">
    <property type="entry name" value="FIST_C"/>
</dbReference>
<dbReference type="EMBL" id="CP006272">
    <property type="protein sequence ID" value="AGZ46596.1"/>
    <property type="molecule type" value="Genomic_DNA"/>
</dbReference>
<dbReference type="KEGG" id="afs:AFR_41710"/>
<dbReference type="Pfam" id="PF08495">
    <property type="entry name" value="FIST"/>
    <property type="match status" value="1"/>
</dbReference>
<dbReference type="InterPro" id="IPR013702">
    <property type="entry name" value="FIST_domain_N"/>
</dbReference>
<evidence type="ECO:0000259" key="2">
    <source>
        <dbReference type="SMART" id="SM01204"/>
    </source>
</evidence>
<organism evidence="3 4">
    <name type="scientific">Actinoplanes friuliensis DSM 7358</name>
    <dbReference type="NCBI Taxonomy" id="1246995"/>
    <lineage>
        <taxon>Bacteria</taxon>
        <taxon>Bacillati</taxon>
        <taxon>Actinomycetota</taxon>
        <taxon>Actinomycetes</taxon>
        <taxon>Micromonosporales</taxon>
        <taxon>Micromonosporaceae</taxon>
        <taxon>Actinoplanes</taxon>
    </lineage>
</organism>
<dbReference type="Proteomes" id="UP000017746">
    <property type="component" value="Chromosome"/>
</dbReference>
<evidence type="ECO:0000313" key="4">
    <source>
        <dbReference type="Proteomes" id="UP000017746"/>
    </source>
</evidence>
<sequence length="386" mass="39421">MIIMQSATGRWFGTGHSTAPDSGKAGAEAAGAALAGRTPKAVFVFCSAGHDLDALLAGVRAEAGPDAAVVGATTLGELSSGGGPARGSVAVTALGGDGFTVRTRVAHIGGTGHREAGADVAAAMAGMDRPHSVLMLLCDGFSGDPHEIVRGAYSVVGAGVPLVGGFAGDDRGTRRSFQFHQDRALTGTVVGVAIGSDAPLGVGIAHGWHRVEPPMVVTRSDGGRIYELDGEPALDVLLRKRGLDSINLGPTDLQSLGLSRRSGVDIRVVHGYDEKDRSVVSGATVPQGALCWLMDSERQSLIEGAERSCAEAVEMLGDAEPLGVFTFNCAGRWGALGDDGVQEEVAGMRAVLGDVPFGGFYTMGEIARVRGSLGTHALTLVTLAVA</sequence>
<reference evidence="3 4" key="1">
    <citation type="journal article" date="2014" name="J. Biotechnol.">
        <title>Complete genome sequence of the actinobacterium Actinoplanes friuliensis HAG 010964, producer of the lipopeptide antibiotic friulimycin.</title>
        <authorList>
            <person name="Ruckert C."/>
            <person name="Szczepanowski R."/>
            <person name="Albersmeier A."/>
            <person name="Goesmann A."/>
            <person name="Fischer N."/>
            <person name="Steinkamper A."/>
            <person name="Puhler A."/>
            <person name="Biener R."/>
            <person name="Schwartz D."/>
            <person name="Kalinowski J."/>
        </authorList>
    </citation>
    <scope>NUCLEOTIDE SEQUENCE [LARGE SCALE GENOMIC DNA]</scope>
    <source>
        <strain evidence="3 4">DSM 7358</strain>
    </source>
</reference>
<proteinExistence type="predicted"/>
<dbReference type="AlphaFoldDB" id="U5WFB2"/>
<dbReference type="PATRIC" id="fig|1246995.3.peg.8441"/>
<dbReference type="SMART" id="SM00897">
    <property type="entry name" value="FIST"/>
    <property type="match status" value="1"/>
</dbReference>
<dbReference type="STRING" id="1246995.AFR_41710"/>
<gene>
    <name evidence="3" type="ORF">AFR_41710</name>
</gene>
<keyword evidence="4" id="KW-1185">Reference proteome</keyword>
<dbReference type="HOGENOM" id="CLU_052774_2_0_11"/>
<dbReference type="SMART" id="SM01204">
    <property type="entry name" value="FIST_C"/>
    <property type="match status" value="1"/>
</dbReference>
<name>U5WFB2_9ACTN</name>
<dbReference type="PANTHER" id="PTHR40252">
    <property type="entry name" value="BLR0328 PROTEIN"/>
    <property type="match status" value="1"/>
</dbReference>
<dbReference type="PANTHER" id="PTHR40252:SF2">
    <property type="entry name" value="BLR0328 PROTEIN"/>
    <property type="match status" value="1"/>
</dbReference>
<accession>U5WFB2</accession>
<feature type="domain" description="FIST" evidence="1">
    <location>
        <begin position="38"/>
        <end position="232"/>
    </location>
</feature>
<evidence type="ECO:0000313" key="3">
    <source>
        <dbReference type="EMBL" id="AGZ46596.1"/>
    </source>
</evidence>
<evidence type="ECO:0000259" key="1">
    <source>
        <dbReference type="SMART" id="SM00897"/>
    </source>
</evidence>